<dbReference type="SMART" id="SM00249">
    <property type="entry name" value="PHD"/>
    <property type="match status" value="2"/>
</dbReference>
<keyword evidence="3" id="KW-0808">Transferase</keyword>
<evidence type="ECO:0000256" key="4">
    <source>
        <dbReference type="ARBA" id="ARBA00022723"/>
    </source>
</evidence>
<name>A0A226EQW1_FOLCA</name>
<evidence type="ECO:0000256" key="5">
    <source>
        <dbReference type="ARBA" id="ARBA00022771"/>
    </source>
</evidence>
<keyword evidence="5" id="KW-0863">Zinc-finger</keyword>
<accession>A0A226EQW1</accession>
<dbReference type="EMBL" id="LNIX01000002">
    <property type="protein sequence ID" value="OXA59889.1"/>
    <property type="molecule type" value="Genomic_DNA"/>
</dbReference>
<feature type="region of interest" description="Disordered" evidence="9">
    <location>
        <begin position="703"/>
        <end position="739"/>
    </location>
</feature>
<feature type="compositionally biased region" description="Basic and acidic residues" evidence="9">
    <location>
        <begin position="1008"/>
        <end position="1028"/>
    </location>
</feature>
<feature type="compositionally biased region" description="Low complexity" evidence="9">
    <location>
        <begin position="609"/>
        <end position="622"/>
    </location>
</feature>
<keyword evidence="6" id="KW-0833">Ubl conjugation pathway</keyword>
<feature type="compositionally biased region" description="Acidic residues" evidence="9">
    <location>
        <begin position="433"/>
        <end position="448"/>
    </location>
</feature>
<gene>
    <name evidence="11" type="ORF">Fcan01_05790</name>
</gene>
<keyword evidence="7" id="KW-0862">Zinc</keyword>
<dbReference type="CDD" id="cd15669">
    <property type="entry name" value="ePHD_PHF7_G2E3_like"/>
    <property type="match status" value="1"/>
</dbReference>
<feature type="region of interest" description="Disordered" evidence="9">
    <location>
        <begin position="597"/>
        <end position="628"/>
    </location>
</feature>
<feature type="compositionally biased region" description="Basic and acidic residues" evidence="9">
    <location>
        <begin position="945"/>
        <end position="955"/>
    </location>
</feature>
<dbReference type="Gene3D" id="3.30.40.10">
    <property type="entry name" value="Zinc/RING finger domain, C3HC4 (zinc finger)"/>
    <property type="match status" value="3"/>
</dbReference>
<dbReference type="PANTHER" id="PTHR12420:SF42">
    <property type="entry name" value="G2_M PHASE-SPECIFIC E3 UBIQUITIN-PROTEIN LIGASE"/>
    <property type="match status" value="1"/>
</dbReference>
<dbReference type="InterPro" id="IPR042013">
    <property type="entry name" value="PHF7/G2E3_ePHD"/>
</dbReference>
<dbReference type="InterPro" id="IPR011011">
    <property type="entry name" value="Znf_FYVE_PHD"/>
</dbReference>
<dbReference type="Proteomes" id="UP000198287">
    <property type="component" value="Unassembled WGS sequence"/>
</dbReference>
<dbReference type="STRING" id="158441.A0A226EQW1"/>
<keyword evidence="12" id="KW-1185">Reference proteome</keyword>
<dbReference type="InterPro" id="IPR051188">
    <property type="entry name" value="PHD-type_Zinc_Finger"/>
</dbReference>
<proteinExistence type="predicted"/>
<dbReference type="Pfam" id="PF13771">
    <property type="entry name" value="zf-HC5HC2H"/>
    <property type="match status" value="1"/>
</dbReference>
<keyword evidence="4" id="KW-0479">Metal-binding</keyword>
<feature type="compositionally biased region" description="Polar residues" evidence="9">
    <location>
        <begin position="597"/>
        <end position="608"/>
    </location>
</feature>
<keyword evidence="8" id="KW-0539">Nucleus</keyword>
<evidence type="ECO:0000259" key="10">
    <source>
        <dbReference type="PROSITE" id="PS51805"/>
    </source>
</evidence>
<evidence type="ECO:0000256" key="3">
    <source>
        <dbReference type="ARBA" id="ARBA00022679"/>
    </source>
</evidence>
<feature type="region of interest" description="Disordered" evidence="9">
    <location>
        <begin position="903"/>
        <end position="1028"/>
    </location>
</feature>
<dbReference type="Pfam" id="PF26054">
    <property type="entry name" value="PHD_G2E3"/>
    <property type="match status" value="1"/>
</dbReference>
<evidence type="ECO:0000313" key="12">
    <source>
        <dbReference type="Proteomes" id="UP000198287"/>
    </source>
</evidence>
<dbReference type="InterPro" id="IPR034732">
    <property type="entry name" value="EPHD"/>
</dbReference>
<evidence type="ECO:0000256" key="9">
    <source>
        <dbReference type="SAM" id="MobiDB-lite"/>
    </source>
</evidence>
<dbReference type="InterPro" id="IPR059102">
    <property type="entry name" value="PHD_PHF7/G2E3-like"/>
</dbReference>
<dbReference type="OrthoDB" id="512616at2759"/>
<dbReference type="SUPFAM" id="SSF57903">
    <property type="entry name" value="FYVE/PHD zinc finger"/>
    <property type="match status" value="1"/>
</dbReference>
<comment type="pathway">
    <text evidence="2">Protein modification; protein ubiquitination.</text>
</comment>
<protein>
    <submittedName>
        <fullName evidence="11">G2/M phase-specific E3 ubiquitin-protein ligase</fullName>
    </submittedName>
</protein>
<feature type="compositionally biased region" description="Low complexity" evidence="9">
    <location>
        <begin position="366"/>
        <end position="377"/>
    </location>
</feature>
<reference evidence="11 12" key="1">
    <citation type="submission" date="2015-12" db="EMBL/GenBank/DDBJ databases">
        <title>The genome of Folsomia candida.</title>
        <authorList>
            <person name="Faddeeva A."/>
            <person name="Derks M.F."/>
            <person name="Anvar Y."/>
            <person name="Smit S."/>
            <person name="Van Straalen N."/>
            <person name="Roelofs D."/>
        </authorList>
    </citation>
    <scope>NUCLEOTIDE SEQUENCE [LARGE SCALE GENOMIC DNA]</scope>
    <source>
        <strain evidence="11 12">VU population</strain>
        <tissue evidence="11">Whole body</tissue>
    </source>
</reference>
<sequence length="1028" mass="115238">MDPGLVELKVQMPGGKRCDFCNKSTIDTLMWGTMYHYQGITVHYFCMLFSAGLSQNGTDDQGILGFLPKDIKKELNRGKKLKCKYCKGVRATVGCSVKSCKMSFHYSCGLDQGCLYQFIGNYESYCVNHREKPIIKIPKKTWECPICFSDFSNEKFPLKSPCCNNNTAIFHRRCIMPWETVLKRFRLFALIRETVKSRSQEKSLPSGSTAFHVFTFPCQGLGSESSVVPDRDAKWETEPNAYAELNEHYNKCDKQPCLCPSGPEFRTSDEVADEYGDWKLIRCGGCGASAVHMKCGGLTNLTYRCGMCVTVLKGCNFDDSDDEGLSQRDRIDEPRSQEVRINRRLCRQINYSDSEEDEPVQNFLESLPSSTPSTLVVADDEDSNSFASFRFKSSSEEENIARIPPKQTRSSTSQQNTSVNDTWSKDTDNLSWPEDDEDDDDLTEETEQDFIMSSTKNVPWKVAIDTQEGEKMRIGLANASNNRKDVIDLVTKVKSTNRPSDRTLRRQFNLPKIISVKSVPLIDMEDKLKDQLNQLESKFGVKFRDAWTKISSDEDIEEVPQSSKSSPKTTGKKRIQSAQKSIVPTACEEGFGAATTNLFNKPSTNSNESQYSTKSVSSTSTSQFKNNYNNRDNLQQLSFSPAFLERQKEINAISELASETAKKMETNEQSDLDCVSEIIYLDDTHTAQPNTNNCVPISLSSTQELDDKTDDNQEQSSRMNLFDLESANVKQSPPPLLENSSRVLKLSSPSPTKVPSSSCVINLNNKSSPSHRKKIIQSKIDKWLSPAQDKTKHCKSVPLNDDDDDEVIIITPGENSEPSKYTKKNVCITIEENSDDDIQIELVNLVCEPYISPTKNATNTTTSSVLQNSGSTMESRMSISKSNVCYSAALIANSTGLGRTRRNFITNTNTNSGPDETEVITLDDSDEEDEKIPPPPLKCSPCRSNYDEPKVKAEIDDSSMTSNNKDNESTLGEGDTTPNQDRDLQGCSNSKRDRIDSTNLSPDECEETPDKIEEKDNSDLKRPRLNLE</sequence>
<organism evidence="11 12">
    <name type="scientific">Folsomia candida</name>
    <name type="common">Springtail</name>
    <dbReference type="NCBI Taxonomy" id="158441"/>
    <lineage>
        <taxon>Eukaryota</taxon>
        <taxon>Metazoa</taxon>
        <taxon>Ecdysozoa</taxon>
        <taxon>Arthropoda</taxon>
        <taxon>Hexapoda</taxon>
        <taxon>Collembola</taxon>
        <taxon>Entomobryomorpha</taxon>
        <taxon>Isotomoidea</taxon>
        <taxon>Isotomidae</taxon>
        <taxon>Proisotominae</taxon>
        <taxon>Folsomia</taxon>
    </lineage>
</organism>
<dbReference type="PANTHER" id="PTHR12420">
    <property type="entry name" value="PHD FINGER PROTEIN"/>
    <property type="match status" value="1"/>
</dbReference>
<feature type="domain" description="PHD-type" evidence="10">
    <location>
        <begin position="15"/>
        <end position="130"/>
    </location>
</feature>
<comment type="caution">
    <text evidence="11">The sequence shown here is derived from an EMBL/GenBank/DDBJ whole genome shotgun (WGS) entry which is preliminary data.</text>
</comment>
<feature type="region of interest" description="Disordered" evidence="9">
    <location>
        <begin position="554"/>
        <end position="581"/>
    </location>
</feature>
<evidence type="ECO:0000256" key="8">
    <source>
        <dbReference type="ARBA" id="ARBA00023242"/>
    </source>
</evidence>
<dbReference type="InterPro" id="IPR013083">
    <property type="entry name" value="Znf_RING/FYVE/PHD"/>
</dbReference>
<dbReference type="GO" id="GO:0005634">
    <property type="term" value="C:nucleus"/>
    <property type="evidence" value="ECO:0007669"/>
    <property type="project" value="TreeGrafter"/>
</dbReference>
<feature type="compositionally biased region" description="Basic and acidic residues" evidence="9">
    <location>
        <begin position="980"/>
        <end position="996"/>
    </location>
</feature>
<evidence type="ECO:0000256" key="2">
    <source>
        <dbReference type="ARBA" id="ARBA00004906"/>
    </source>
</evidence>
<dbReference type="PROSITE" id="PS51805">
    <property type="entry name" value="EPHD"/>
    <property type="match status" value="1"/>
</dbReference>
<feature type="compositionally biased region" description="Low complexity" evidence="9">
    <location>
        <begin position="407"/>
        <end position="418"/>
    </location>
</feature>
<dbReference type="AlphaFoldDB" id="A0A226EQW1"/>
<feature type="compositionally biased region" description="Acidic residues" evidence="9">
    <location>
        <begin position="915"/>
        <end position="930"/>
    </location>
</feature>
<evidence type="ECO:0000256" key="7">
    <source>
        <dbReference type="ARBA" id="ARBA00022833"/>
    </source>
</evidence>
<dbReference type="InterPro" id="IPR001965">
    <property type="entry name" value="Znf_PHD"/>
</dbReference>
<evidence type="ECO:0000256" key="6">
    <source>
        <dbReference type="ARBA" id="ARBA00022786"/>
    </source>
</evidence>
<evidence type="ECO:0000256" key="1">
    <source>
        <dbReference type="ARBA" id="ARBA00004123"/>
    </source>
</evidence>
<comment type="subcellular location">
    <subcellularLocation>
        <location evidence="1">Nucleus</location>
    </subcellularLocation>
</comment>
<evidence type="ECO:0000313" key="11">
    <source>
        <dbReference type="EMBL" id="OXA59889.1"/>
    </source>
</evidence>
<dbReference type="GO" id="GO:0008270">
    <property type="term" value="F:zinc ion binding"/>
    <property type="evidence" value="ECO:0007669"/>
    <property type="project" value="UniProtKB-KW"/>
</dbReference>
<feature type="region of interest" description="Disordered" evidence="9">
    <location>
        <begin position="354"/>
        <end position="449"/>
    </location>
</feature>